<keyword evidence="6 7" id="KW-0472">Membrane</keyword>
<gene>
    <name evidence="9" type="ORF">BSZ37_02890</name>
</gene>
<comment type="caution">
    <text evidence="9">The sequence shown here is derived from an EMBL/GenBank/DDBJ whole genome shotgun (WGS) entry which is preliminary data.</text>
</comment>
<accession>A0A271IXM7</accession>
<dbReference type="PANTHER" id="PTHR34582">
    <property type="entry name" value="UPF0702 TRANSMEMBRANE PROTEIN YCAP"/>
    <property type="match status" value="1"/>
</dbReference>
<evidence type="ECO:0000313" key="9">
    <source>
        <dbReference type="EMBL" id="PAP75465.1"/>
    </source>
</evidence>
<comment type="similarity">
    <text evidence="2">Belongs to the UPF0702 family.</text>
</comment>
<evidence type="ECO:0000256" key="7">
    <source>
        <dbReference type="SAM" id="Phobius"/>
    </source>
</evidence>
<dbReference type="EMBL" id="MQWD01000001">
    <property type="protein sequence ID" value="PAP75465.1"/>
    <property type="molecule type" value="Genomic_DNA"/>
</dbReference>
<name>A0A271IXM7_9BACT</name>
<keyword evidence="10" id="KW-1185">Reference proteome</keyword>
<dbReference type="AlphaFoldDB" id="A0A271IXM7"/>
<evidence type="ECO:0000259" key="8">
    <source>
        <dbReference type="Pfam" id="PF04239"/>
    </source>
</evidence>
<dbReference type="InterPro" id="IPR023090">
    <property type="entry name" value="UPF0702_alpha/beta_dom_sf"/>
</dbReference>
<evidence type="ECO:0000313" key="10">
    <source>
        <dbReference type="Proteomes" id="UP000216339"/>
    </source>
</evidence>
<keyword evidence="3" id="KW-1003">Cell membrane</keyword>
<feature type="transmembrane region" description="Helical" evidence="7">
    <location>
        <begin position="78"/>
        <end position="94"/>
    </location>
</feature>
<keyword evidence="5 7" id="KW-1133">Transmembrane helix</keyword>
<feature type="domain" description="YetF C-terminal" evidence="8">
    <location>
        <begin position="107"/>
        <end position="169"/>
    </location>
</feature>
<evidence type="ECO:0000256" key="6">
    <source>
        <dbReference type="ARBA" id="ARBA00023136"/>
    </source>
</evidence>
<evidence type="ECO:0000256" key="5">
    <source>
        <dbReference type="ARBA" id="ARBA00022989"/>
    </source>
</evidence>
<dbReference type="Gene3D" id="3.30.240.20">
    <property type="entry name" value="bsu07140 like domains"/>
    <property type="match status" value="1"/>
</dbReference>
<dbReference type="GO" id="GO:0005886">
    <property type="term" value="C:plasma membrane"/>
    <property type="evidence" value="ECO:0007669"/>
    <property type="project" value="UniProtKB-SubCell"/>
</dbReference>
<proteinExistence type="inferred from homology"/>
<organism evidence="9 10">
    <name type="scientific">Rubrivirga marina</name>
    <dbReference type="NCBI Taxonomy" id="1196024"/>
    <lineage>
        <taxon>Bacteria</taxon>
        <taxon>Pseudomonadati</taxon>
        <taxon>Rhodothermota</taxon>
        <taxon>Rhodothermia</taxon>
        <taxon>Rhodothermales</taxon>
        <taxon>Rubricoccaceae</taxon>
        <taxon>Rubrivirga</taxon>
    </lineage>
</organism>
<dbReference type="PANTHER" id="PTHR34582:SF6">
    <property type="entry name" value="UPF0702 TRANSMEMBRANE PROTEIN YCAP"/>
    <property type="match status" value="1"/>
</dbReference>
<evidence type="ECO:0000256" key="4">
    <source>
        <dbReference type="ARBA" id="ARBA00022692"/>
    </source>
</evidence>
<dbReference type="InterPro" id="IPR007353">
    <property type="entry name" value="DUF421"/>
</dbReference>
<dbReference type="RefSeq" id="WP_095509098.1">
    <property type="nucleotide sequence ID" value="NZ_MQWD01000001.1"/>
</dbReference>
<dbReference type="Proteomes" id="UP000216339">
    <property type="component" value="Unassembled WGS sequence"/>
</dbReference>
<dbReference type="Pfam" id="PF04239">
    <property type="entry name" value="DUF421"/>
    <property type="match status" value="1"/>
</dbReference>
<evidence type="ECO:0000256" key="1">
    <source>
        <dbReference type="ARBA" id="ARBA00004651"/>
    </source>
</evidence>
<keyword evidence="4 7" id="KW-0812">Transmembrane</keyword>
<evidence type="ECO:0000256" key="2">
    <source>
        <dbReference type="ARBA" id="ARBA00006448"/>
    </source>
</evidence>
<dbReference type="OrthoDB" id="6538282at2"/>
<sequence length="183" mass="20583">MDPTTPLDWHRMFFGVEPPLFLVEIVIRIVAIYLFAAVFMRLMGKRGQRSLSPFETLVIIALGSAVGDGMFYPEVPIVYAWLVIVCVVLLDWLIDALQLRSRWTFLAMSGEPILLVRDGEVVSGGLRAARLRRNELMGLLREQEVANTGEVRYAFLEESGYLGLIRFPDGEAREGEATVPPEI</sequence>
<feature type="transmembrane region" description="Helical" evidence="7">
    <location>
        <begin position="54"/>
        <end position="72"/>
    </location>
</feature>
<reference evidence="9 10" key="1">
    <citation type="submission" date="2016-11" db="EMBL/GenBank/DDBJ databases">
        <title>Study of marine rhodopsin-containing bacteria.</title>
        <authorList>
            <person name="Yoshizawa S."/>
            <person name="Kumagai Y."/>
            <person name="Kogure K."/>
        </authorList>
    </citation>
    <scope>NUCLEOTIDE SEQUENCE [LARGE SCALE GENOMIC DNA]</scope>
    <source>
        <strain evidence="9 10">SAORIC-28</strain>
    </source>
</reference>
<feature type="transmembrane region" description="Helical" evidence="7">
    <location>
        <begin position="20"/>
        <end position="42"/>
    </location>
</feature>
<protein>
    <recommendedName>
        <fullName evidence="8">YetF C-terminal domain-containing protein</fullName>
    </recommendedName>
</protein>
<comment type="subcellular location">
    <subcellularLocation>
        <location evidence="1">Cell membrane</location>
        <topology evidence="1">Multi-pass membrane protein</topology>
    </subcellularLocation>
</comment>
<evidence type="ECO:0000256" key="3">
    <source>
        <dbReference type="ARBA" id="ARBA00022475"/>
    </source>
</evidence>